<accession>A0ABV5TH19</accession>
<sequence>MGFYEYYRAADRETAITQPEHSRVIANPKYGVPRFDAVEETKWLDPWGTLNELVALIGDVDLSTELVATVHLYPLYPDPAPQTDEEWDALPEDSPYLSDMGIEELSTNVRDLLAGADDAHLPRVVERWAKSEQFSHFSSADLEYLMPVAKDLIGLSRRAKDHGQQLYCWSCA</sequence>
<dbReference type="RefSeq" id="WP_344743136.1">
    <property type="nucleotide sequence ID" value="NZ_BAAAWW010000016.1"/>
</dbReference>
<name>A0ABV5TH19_9ACTN</name>
<evidence type="ECO:0000313" key="1">
    <source>
        <dbReference type="EMBL" id="MFB9678332.1"/>
    </source>
</evidence>
<reference evidence="1 2" key="1">
    <citation type="submission" date="2024-09" db="EMBL/GenBank/DDBJ databases">
        <authorList>
            <person name="Sun Q."/>
            <person name="Mori K."/>
        </authorList>
    </citation>
    <scope>NUCLEOTIDE SEQUENCE [LARGE SCALE GENOMIC DNA]</scope>
    <source>
        <strain evidence="1 2">JCM 3028</strain>
    </source>
</reference>
<comment type="caution">
    <text evidence="1">The sequence shown here is derived from an EMBL/GenBank/DDBJ whole genome shotgun (WGS) entry which is preliminary data.</text>
</comment>
<keyword evidence="2" id="KW-1185">Reference proteome</keyword>
<organism evidence="1 2">
    <name type="scientific">Streptosporangium vulgare</name>
    <dbReference type="NCBI Taxonomy" id="46190"/>
    <lineage>
        <taxon>Bacteria</taxon>
        <taxon>Bacillati</taxon>
        <taxon>Actinomycetota</taxon>
        <taxon>Actinomycetes</taxon>
        <taxon>Streptosporangiales</taxon>
        <taxon>Streptosporangiaceae</taxon>
        <taxon>Streptosporangium</taxon>
    </lineage>
</organism>
<evidence type="ECO:0008006" key="3">
    <source>
        <dbReference type="Google" id="ProtNLM"/>
    </source>
</evidence>
<proteinExistence type="predicted"/>
<dbReference type="Proteomes" id="UP001589610">
    <property type="component" value="Unassembled WGS sequence"/>
</dbReference>
<evidence type="ECO:0000313" key="2">
    <source>
        <dbReference type="Proteomes" id="UP001589610"/>
    </source>
</evidence>
<protein>
    <recommendedName>
        <fullName evidence="3">DUF1877 domain-containing protein</fullName>
    </recommendedName>
</protein>
<gene>
    <name evidence="1" type="ORF">ACFFRH_22850</name>
</gene>
<dbReference type="EMBL" id="JBHMBS010000011">
    <property type="protein sequence ID" value="MFB9678332.1"/>
    <property type="molecule type" value="Genomic_DNA"/>
</dbReference>